<feature type="domain" description="HicB-like antitoxin of toxin-antitoxin system" evidence="1">
    <location>
        <begin position="8"/>
        <end position="58"/>
    </location>
</feature>
<comment type="caution">
    <text evidence="2">The sequence shown here is derived from an EMBL/GenBank/DDBJ whole genome shotgun (WGS) entry which is preliminary data.</text>
</comment>
<dbReference type="EMBL" id="QEIN01000069">
    <property type="protein sequence ID" value="RCV59139.1"/>
    <property type="molecule type" value="Genomic_DNA"/>
</dbReference>
<dbReference type="AlphaFoldDB" id="A0A368T6M0"/>
<dbReference type="SUPFAM" id="SSF143100">
    <property type="entry name" value="TTHA1013/TTHA0281-like"/>
    <property type="match status" value="1"/>
</dbReference>
<dbReference type="Gene3D" id="3.30.160.250">
    <property type="match status" value="1"/>
</dbReference>
<proteinExistence type="predicted"/>
<keyword evidence="3" id="KW-1185">Reference proteome</keyword>
<dbReference type="Proteomes" id="UP000253318">
    <property type="component" value="Unassembled WGS sequence"/>
</dbReference>
<reference evidence="2 3" key="1">
    <citation type="submission" date="2018-04" db="EMBL/GenBank/DDBJ databases">
        <title>Novel actinobacteria from marine sediment.</title>
        <authorList>
            <person name="Ng Z.Y."/>
            <person name="Tan G.Y.A."/>
        </authorList>
    </citation>
    <scope>NUCLEOTIDE SEQUENCE [LARGE SCALE GENOMIC DNA]</scope>
    <source>
        <strain evidence="2 3">TPS81</strain>
    </source>
</reference>
<sequence length="59" mass="6064">MDGSLVLTERSADGYGAWCPDLLGGVALGGTVEETTAETRDAIHVHLGGTREEGLPIPA</sequence>
<dbReference type="OrthoDB" id="9807959at2"/>
<accession>A0A368T6M0</accession>
<dbReference type="Pfam" id="PF15919">
    <property type="entry name" value="HicB_lk_antitox"/>
    <property type="match status" value="1"/>
</dbReference>
<dbReference type="InterPro" id="IPR035069">
    <property type="entry name" value="TTHA1013/TTHA0281-like"/>
</dbReference>
<evidence type="ECO:0000313" key="2">
    <source>
        <dbReference type="EMBL" id="RCV59139.1"/>
    </source>
</evidence>
<organism evidence="2 3">
    <name type="scientific">Marinitenerispora sediminis</name>
    <dbReference type="NCBI Taxonomy" id="1931232"/>
    <lineage>
        <taxon>Bacteria</taxon>
        <taxon>Bacillati</taxon>
        <taxon>Actinomycetota</taxon>
        <taxon>Actinomycetes</taxon>
        <taxon>Streptosporangiales</taxon>
        <taxon>Nocardiopsidaceae</taxon>
        <taxon>Marinitenerispora</taxon>
    </lineage>
</organism>
<evidence type="ECO:0000313" key="3">
    <source>
        <dbReference type="Proteomes" id="UP000253318"/>
    </source>
</evidence>
<gene>
    <name evidence="2" type="ORF">DEF24_10845</name>
</gene>
<dbReference type="InterPro" id="IPR031807">
    <property type="entry name" value="HicB-like"/>
</dbReference>
<protein>
    <recommendedName>
        <fullName evidence="1">HicB-like antitoxin of toxin-antitoxin system domain-containing protein</fullName>
    </recommendedName>
</protein>
<name>A0A368T6M0_9ACTN</name>
<evidence type="ECO:0000259" key="1">
    <source>
        <dbReference type="Pfam" id="PF15919"/>
    </source>
</evidence>